<dbReference type="InterPro" id="IPR005821">
    <property type="entry name" value="Ion_trans_dom"/>
</dbReference>
<dbReference type="SUPFAM" id="SSF101908">
    <property type="entry name" value="Putative isomerase YbhE"/>
    <property type="match status" value="1"/>
</dbReference>
<evidence type="ECO:0000259" key="9">
    <source>
        <dbReference type="Pfam" id="PF00520"/>
    </source>
</evidence>
<dbReference type="Gene3D" id="2.130.10.10">
    <property type="entry name" value="YVTN repeat-like/Quinoprotein amine dehydrogenase"/>
    <property type="match status" value="3"/>
</dbReference>
<dbReference type="EMBL" id="CAJZBQ010000024">
    <property type="protein sequence ID" value="CAG9319878.1"/>
    <property type="molecule type" value="Genomic_DNA"/>
</dbReference>
<feature type="domain" description="Vps41 beta-propeller" evidence="10">
    <location>
        <begin position="32"/>
        <end position="192"/>
    </location>
</feature>
<proteinExistence type="predicted"/>
<dbReference type="InterPro" id="IPR036322">
    <property type="entry name" value="WD40_repeat_dom_sf"/>
</dbReference>
<keyword evidence="6 8" id="KW-0472">Membrane</keyword>
<feature type="transmembrane region" description="Helical" evidence="8">
    <location>
        <begin position="958"/>
        <end position="975"/>
    </location>
</feature>
<feature type="transmembrane region" description="Helical" evidence="8">
    <location>
        <begin position="891"/>
        <end position="914"/>
    </location>
</feature>
<evidence type="ECO:0000256" key="7">
    <source>
        <dbReference type="PROSITE-ProRule" id="PRU00221"/>
    </source>
</evidence>
<feature type="domain" description="Ion transport" evidence="9">
    <location>
        <begin position="898"/>
        <end position="1104"/>
    </location>
</feature>
<feature type="transmembrane region" description="Helical" evidence="8">
    <location>
        <begin position="981"/>
        <end position="1001"/>
    </location>
</feature>
<keyword evidence="4" id="KW-0677">Repeat</keyword>
<evidence type="ECO:0000256" key="8">
    <source>
        <dbReference type="SAM" id="Phobius"/>
    </source>
</evidence>
<dbReference type="PROSITE" id="PS50082">
    <property type="entry name" value="WD_REPEATS_2"/>
    <property type="match status" value="3"/>
</dbReference>
<evidence type="ECO:0000256" key="3">
    <source>
        <dbReference type="ARBA" id="ARBA00022692"/>
    </source>
</evidence>
<evidence type="ECO:0000313" key="12">
    <source>
        <dbReference type="Proteomes" id="UP001162131"/>
    </source>
</evidence>
<feature type="transmembrane region" description="Helical" evidence="8">
    <location>
        <begin position="693"/>
        <end position="710"/>
    </location>
</feature>
<dbReference type="InterPro" id="IPR019775">
    <property type="entry name" value="WD40_repeat_CS"/>
</dbReference>
<keyword evidence="12" id="KW-1185">Reference proteome</keyword>
<keyword evidence="3 8" id="KW-0812">Transmembrane</keyword>
<comment type="subcellular location">
    <subcellularLocation>
        <location evidence="1">Membrane</location>
        <topology evidence="1">Multi-pass membrane protein</topology>
    </subcellularLocation>
</comment>
<accession>A0AAU9J8H6</accession>
<evidence type="ECO:0000256" key="5">
    <source>
        <dbReference type="ARBA" id="ARBA00022989"/>
    </source>
</evidence>
<comment type="caution">
    <text evidence="11">The sequence shown here is derived from an EMBL/GenBank/DDBJ whole genome shotgun (WGS) entry which is preliminary data.</text>
</comment>
<feature type="transmembrane region" description="Helical" evidence="8">
    <location>
        <begin position="1021"/>
        <end position="1042"/>
    </location>
</feature>
<keyword evidence="5 8" id="KW-1133">Transmembrane helix</keyword>
<dbReference type="InterPro" id="IPR001680">
    <property type="entry name" value="WD40_rpt"/>
</dbReference>
<dbReference type="PANTHER" id="PTHR19848">
    <property type="entry name" value="WD40 REPEAT PROTEIN"/>
    <property type="match status" value="1"/>
</dbReference>
<organism evidence="11 12">
    <name type="scientific">Blepharisma stoltei</name>
    <dbReference type="NCBI Taxonomy" id="1481888"/>
    <lineage>
        <taxon>Eukaryota</taxon>
        <taxon>Sar</taxon>
        <taxon>Alveolata</taxon>
        <taxon>Ciliophora</taxon>
        <taxon>Postciliodesmatophora</taxon>
        <taxon>Heterotrichea</taxon>
        <taxon>Heterotrichida</taxon>
        <taxon>Blepharismidae</taxon>
        <taxon>Blepharisma</taxon>
    </lineage>
</organism>
<evidence type="ECO:0000256" key="4">
    <source>
        <dbReference type="ARBA" id="ARBA00022737"/>
    </source>
</evidence>
<dbReference type="PANTHER" id="PTHR19848:SF8">
    <property type="entry name" value="F-BOX AND WD REPEAT DOMAIN CONTAINING 7"/>
    <property type="match status" value="1"/>
</dbReference>
<feature type="repeat" description="WD" evidence="7">
    <location>
        <begin position="503"/>
        <end position="537"/>
    </location>
</feature>
<dbReference type="PROSITE" id="PS00678">
    <property type="entry name" value="WD_REPEATS_1"/>
    <property type="match status" value="1"/>
</dbReference>
<protein>
    <recommendedName>
        <fullName evidence="13">Ion transport domain-containing protein</fullName>
    </recommendedName>
</protein>
<dbReference type="Pfam" id="PF00400">
    <property type="entry name" value="WD40"/>
    <property type="match status" value="1"/>
</dbReference>
<feature type="transmembrane region" description="Helical" evidence="8">
    <location>
        <begin position="1074"/>
        <end position="1096"/>
    </location>
</feature>
<evidence type="ECO:0008006" key="13">
    <source>
        <dbReference type="Google" id="ProtNLM"/>
    </source>
</evidence>
<evidence type="ECO:0000256" key="1">
    <source>
        <dbReference type="ARBA" id="ARBA00004141"/>
    </source>
</evidence>
<dbReference type="GO" id="GO:0005216">
    <property type="term" value="F:monoatomic ion channel activity"/>
    <property type="evidence" value="ECO:0007669"/>
    <property type="project" value="InterPro"/>
</dbReference>
<dbReference type="InterPro" id="IPR057780">
    <property type="entry name" value="Beta-prop_Vps41"/>
</dbReference>
<dbReference type="GO" id="GO:0016020">
    <property type="term" value="C:membrane"/>
    <property type="evidence" value="ECO:0007669"/>
    <property type="project" value="UniProtKB-SubCell"/>
</dbReference>
<name>A0AAU9J8H6_9CILI</name>
<reference evidence="11" key="1">
    <citation type="submission" date="2021-09" db="EMBL/GenBank/DDBJ databases">
        <authorList>
            <consortium name="AG Swart"/>
            <person name="Singh M."/>
            <person name="Singh A."/>
            <person name="Seah K."/>
            <person name="Emmerich C."/>
        </authorList>
    </citation>
    <scope>NUCLEOTIDE SEQUENCE</scope>
    <source>
        <strain evidence="11">ATCC30299</strain>
    </source>
</reference>
<feature type="repeat" description="WD" evidence="7">
    <location>
        <begin position="157"/>
        <end position="192"/>
    </location>
</feature>
<evidence type="ECO:0000313" key="11">
    <source>
        <dbReference type="EMBL" id="CAG9319878.1"/>
    </source>
</evidence>
<dbReference type="SMART" id="SM00320">
    <property type="entry name" value="WD40"/>
    <property type="match status" value="11"/>
</dbReference>
<feature type="transmembrane region" description="Helical" evidence="8">
    <location>
        <begin position="920"/>
        <end position="937"/>
    </location>
</feature>
<dbReference type="AlphaFoldDB" id="A0AAU9J8H6"/>
<evidence type="ECO:0000256" key="2">
    <source>
        <dbReference type="ARBA" id="ARBA00022574"/>
    </source>
</evidence>
<dbReference type="Proteomes" id="UP001162131">
    <property type="component" value="Unassembled WGS sequence"/>
</dbReference>
<gene>
    <name evidence="11" type="ORF">BSTOLATCC_MIC25123</name>
</gene>
<sequence length="1229" mass="138654">MDIKPDGYVELQDSPQIEVKEFLENVIKDFDKRVETISVNSVITSMLVSKSSKFLLVGTRKGLVQVYKLNSKENYPFQGHVGKINCLCNLSDSMVASGGEDNKIILWNFETRRRVKIIAADDKVFAIAADEDKKIVISGGGAVRIWSSETGELVKEIKDHKGHIKGISFAKKGDIFVTAASDNKIFIYSANSPYDKVSEIVQDSSLGSFAYCPSNELNNREEKPILASTGEDRIIRLWNLSDGSHNRLEKMKSSIIAICNIENSNYMATACEEDGIGMLYIWDSNTGNCETYLKLNSVPKVLCSSSDGKYIYSGSIDKTIERIRLVEDPKRKDGIVTHDDTINGLLITPDNSSIFTIGEDNSLKMHSLQSNITIELRRYEGRPKCIAINKLGTLMAVGNEYSTIKIWNTQTQKEVRSLAMHHWAVTSVDFSRDNTKLASVANDATKSEGELLIWDLASFTPIKYATSTKEIRCVSFANSNFVVQATADTLHVVSCTAAEHKELKGFTQNISHLVLSHNQKLLISLGGNGMIDIWDLEFFTLIASLTALEETQEIGEMGNQMIAGLRDSIRPKQKRNIQRVPLLVSGCLTDSDEYLIVGTRYEELQFWSMRDKAMLGTVKLGTAIKHVALDPISEYIYVTSENQVISLKNPATTKGNDVSVFGPNIYSVFYVAFFKRVWSGDFQGSYPTHLNDWIILPWCVNIMHLFAYIVDIQLVNLSFKGKCKFLTTTSGISPLSIALETQNKELVDLIIKKIAKIIPRDSFVLTRLENDLPSLNELSTPSLSNLYKYAFLRSKQPGLKYFGILKSDESHVYPSVSYNIDCNNFLDKTNAKKSEEFLIYRVSSFRVNLTMGNVEGIRFLSSLIACTDPSVFEAPIIHTYIITKWQQIQSLMLGHATLYLIFLMILIYYTLIAADKSTETWSLILLGLINTVFLLIEGIEMSMGFQHFINDMWNWSDLARIFLVFIYLIEAPLWGGEFSRILLALILVFSFQRGLGFFRVFKQTRYMISMISEIVSDMVPFGIVLLFSILAFTFMFIVLSGISEAKGFEESLMNSYLLVFNAFNTDGYSDIEWISFYVATIVNPLMMFNLLVAIMGDTYERVNDEMVVADIQAMVSMIIEYETMVFWRRNSGQRMYLQLCTNVDQDEFALDLGLEKKVQTFIKELTSVNTKLTSINESSKTTQDLLGKKIADISNEGVETLSGIEIEIKSFKEKFADKLKALEEKVKNK</sequence>
<dbReference type="Pfam" id="PF00520">
    <property type="entry name" value="Ion_trans"/>
    <property type="match status" value="1"/>
</dbReference>
<evidence type="ECO:0000256" key="6">
    <source>
        <dbReference type="ARBA" id="ARBA00023136"/>
    </source>
</evidence>
<dbReference type="Pfam" id="PF23411">
    <property type="entry name" value="Beta-prop_Vps41"/>
    <property type="match status" value="1"/>
</dbReference>
<feature type="repeat" description="WD" evidence="7">
    <location>
        <begin position="77"/>
        <end position="117"/>
    </location>
</feature>
<dbReference type="SUPFAM" id="SSF50978">
    <property type="entry name" value="WD40 repeat-like"/>
    <property type="match status" value="2"/>
</dbReference>
<dbReference type="InterPro" id="IPR015943">
    <property type="entry name" value="WD40/YVTN_repeat-like_dom_sf"/>
</dbReference>
<evidence type="ECO:0000259" key="10">
    <source>
        <dbReference type="Pfam" id="PF23411"/>
    </source>
</evidence>
<keyword evidence="2 7" id="KW-0853">WD repeat</keyword>